<evidence type="ECO:0000256" key="1">
    <source>
        <dbReference type="SAM" id="MobiDB-lite"/>
    </source>
</evidence>
<evidence type="ECO:0000313" key="2">
    <source>
        <dbReference type="EMBL" id="DBA05435.1"/>
    </source>
</evidence>
<reference evidence="2" key="2">
    <citation type="journal article" date="2023" name="Microbiol Resour">
        <title>Decontamination and Annotation of the Draft Genome Sequence of the Oomycete Lagenidium giganteum ARSEF 373.</title>
        <authorList>
            <person name="Morgan W.R."/>
            <person name="Tartar A."/>
        </authorList>
    </citation>
    <scope>NUCLEOTIDE SEQUENCE</scope>
    <source>
        <strain evidence="2">ARSEF 373</strain>
    </source>
</reference>
<name>A0AAV2ZSX8_9STRA</name>
<feature type="compositionally biased region" description="Polar residues" evidence="1">
    <location>
        <begin position="29"/>
        <end position="39"/>
    </location>
</feature>
<dbReference type="Proteomes" id="UP001146120">
    <property type="component" value="Unassembled WGS sequence"/>
</dbReference>
<reference evidence="2" key="1">
    <citation type="submission" date="2022-11" db="EMBL/GenBank/DDBJ databases">
        <authorList>
            <person name="Morgan W.R."/>
            <person name="Tartar A."/>
        </authorList>
    </citation>
    <scope>NUCLEOTIDE SEQUENCE</scope>
    <source>
        <strain evidence="2">ARSEF 373</strain>
    </source>
</reference>
<dbReference type="EMBL" id="DAKRPA010000001">
    <property type="protein sequence ID" value="DBA05435.1"/>
    <property type="molecule type" value="Genomic_DNA"/>
</dbReference>
<sequence>MHSLNEPSKRTYSVRATKQKGTRCISPPTGKSSQPSTYSTCKRWAELSSSSAVGAGTAAR</sequence>
<feature type="region of interest" description="Disordered" evidence="1">
    <location>
        <begin position="1"/>
        <end position="39"/>
    </location>
</feature>
<proteinExistence type="predicted"/>
<organism evidence="2 3">
    <name type="scientific">Lagenidium giganteum</name>
    <dbReference type="NCBI Taxonomy" id="4803"/>
    <lineage>
        <taxon>Eukaryota</taxon>
        <taxon>Sar</taxon>
        <taxon>Stramenopiles</taxon>
        <taxon>Oomycota</taxon>
        <taxon>Peronosporomycetes</taxon>
        <taxon>Pythiales</taxon>
        <taxon>Pythiaceae</taxon>
    </lineage>
</organism>
<comment type="caution">
    <text evidence="2">The sequence shown here is derived from an EMBL/GenBank/DDBJ whole genome shotgun (WGS) entry which is preliminary data.</text>
</comment>
<dbReference type="AlphaFoldDB" id="A0AAV2ZSX8"/>
<gene>
    <name evidence="2" type="ORF">N0F65_007597</name>
</gene>
<evidence type="ECO:0000313" key="3">
    <source>
        <dbReference type="Proteomes" id="UP001146120"/>
    </source>
</evidence>
<protein>
    <submittedName>
        <fullName evidence="2">Uncharacterized protein</fullName>
    </submittedName>
</protein>
<accession>A0AAV2ZSX8</accession>
<keyword evidence="3" id="KW-1185">Reference proteome</keyword>